<dbReference type="PANTHER" id="PTHR45527:SF1">
    <property type="entry name" value="FATTY ACID SYNTHASE"/>
    <property type="match status" value="1"/>
</dbReference>
<dbReference type="GO" id="GO:0044550">
    <property type="term" value="P:secondary metabolite biosynthetic process"/>
    <property type="evidence" value="ECO:0007669"/>
    <property type="project" value="TreeGrafter"/>
</dbReference>
<feature type="non-terminal residue" evidence="1">
    <location>
        <position position="44"/>
    </location>
</feature>
<proteinExistence type="predicted"/>
<dbReference type="GO" id="GO:0031177">
    <property type="term" value="F:phosphopantetheine binding"/>
    <property type="evidence" value="ECO:0007669"/>
    <property type="project" value="TreeGrafter"/>
</dbReference>
<reference evidence="2" key="1">
    <citation type="submission" date="2016-10" db="EMBL/GenBank/DDBJ databases">
        <authorList>
            <person name="Varghese N."/>
            <person name="Submissions S."/>
        </authorList>
    </citation>
    <scope>NUCLEOTIDE SEQUENCE [LARGE SCALE GENOMIC DNA]</scope>
    <source>
        <strain evidence="2">PL19</strain>
    </source>
</reference>
<evidence type="ECO:0000313" key="1">
    <source>
        <dbReference type="EMBL" id="SFL95587.1"/>
    </source>
</evidence>
<dbReference type="Gene3D" id="3.40.50.12780">
    <property type="entry name" value="N-terminal domain of ligase-like"/>
    <property type="match status" value="1"/>
</dbReference>
<dbReference type="InterPro" id="IPR042099">
    <property type="entry name" value="ANL_N_sf"/>
</dbReference>
<evidence type="ECO:0000313" key="2">
    <source>
        <dbReference type="Proteomes" id="UP000198928"/>
    </source>
</evidence>
<dbReference type="SUPFAM" id="SSF56801">
    <property type="entry name" value="Acetyl-CoA synthetase-like"/>
    <property type="match status" value="1"/>
</dbReference>
<dbReference type="Proteomes" id="UP000198928">
    <property type="component" value="Unassembled WGS sequence"/>
</dbReference>
<dbReference type="GO" id="GO:0005737">
    <property type="term" value="C:cytoplasm"/>
    <property type="evidence" value="ECO:0007669"/>
    <property type="project" value="TreeGrafter"/>
</dbReference>
<dbReference type="PANTHER" id="PTHR45527">
    <property type="entry name" value="NONRIBOSOMAL PEPTIDE SYNTHETASE"/>
    <property type="match status" value="1"/>
</dbReference>
<dbReference type="EMBL" id="FOSG01000034">
    <property type="protein sequence ID" value="SFL95587.1"/>
    <property type="molecule type" value="Genomic_DNA"/>
</dbReference>
<organism evidence="1 2">
    <name type="scientific">Streptomyces pini</name>
    <dbReference type="NCBI Taxonomy" id="1520580"/>
    <lineage>
        <taxon>Bacteria</taxon>
        <taxon>Bacillati</taxon>
        <taxon>Actinomycetota</taxon>
        <taxon>Actinomycetes</taxon>
        <taxon>Kitasatosporales</taxon>
        <taxon>Streptomycetaceae</taxon>
        <taxon>Streptomyces</taxon>
    </lineage>
</organism>
<dbReference type="GO" id="GO:0043041">
    <property type="term" value="P:amino acid activation for nonribosomal peptide biosynthetic process"/>
    <property type="evidence" value="ECO:0007669"/>
    <property type="project" value="TreeGrafter"/>
</dbReference>
<keyword evidence="2" id="KW-1185">Reference proteome</keyword>
<protein>
    <submittedName>
        <fullName evidence="1">AMP-binding enzyme</fullName>
    </submittedName>
</protein>
<dbReference type="AlphaFoldDB" id="A0A1I4LXY9"/>
<name>A0A1I4LXY9_9ACTN</name>
<gene>
    <name evidence="1" type="ORF">SAMN05192584_1341</name>
</gene>
<sequence length="44" mass="4954">MPDPLGLPGGRLYRTGDLVRRRPDGTLEFVGRADDQVKIRGFRV</sequence>
<accession>A0A1I4LXY9</accession>